<keyword evidence="12 17" id="KW-0460">Magnesium</keyword>
<evidence type="ECO:0000256" key="6">
    <source>
        <dbReference type="ARBA" id="ARBA00012142"/>
    </source>
</evidence>
<evidence type="ECO:0000256" key="9">
    <source>
        <dbReference type="ARBA" id="ARBA00022741"/>
    </source>
</evidence>
<dbReference type="InterPro" id="IPR040442">
    <property type="entry name" value="Pyrv_kinase-like_dom_sf"/>
</dbReference>
<evidence type="ECO:0000256" key="13">
    <source>
        <dbReference type="ARBA" id="ARBA00022958"/>
    </source>
</evidence>
<keyword evidence="15 21" id="KW-0670">Pyruvate</keyword>
<evidence type="ECO:0000256" key="12">
    <source>
        <dbReference type="ARBA" id="ARBA00022842"/>
    </source>
</evidence>
<dbReference type="Pfam" id="PF00224">
    <property type="entry name" value="PK"/>
    <property type="match status" value="1"/>
</dbReference>
<dbReference type="eggNOG" id="COG0469">
    <property type="taxonomic scope" value="Bacteria"/>
</dbReference>
<comment type="cofactor">
    <cofactor evidence="1">
        <name>Mg(2+)</name>
        <dbReference type="ChEBI" id="CHEBI:18420"/>
    </cofactor>
</comment>
<dbReference type="GO" id="GO:0000287">
    <property type="term" value="F:magnesium ion binding"/>
    <property type="evidence" value="ECO:0007669"/>
    <property type="project" value="UniProtKB-UniRule"/>
</dbReference>
<dbReference type="Gene3D" id="2.40.33.10">
    <property type="entry name" value="PK beta-barrel domain-like"/>
    <property type="match status" value="1"/>
</dbReference>
<evidence type="ECO:0000256" key="7">
    <source>
        <dbReference type="ARBA" id="ARBA00022679"/>
    </source>
</evidence>
<keyword evidence="8" id="KW-0479">Metal-binding</keyword>
<comment type="similarity">
    <text evidence="4">In the C-terminal section; belongs to the PEP-utilizing enzyme family.</text>
</comment>
<dbReference type="NCBIfam" id="TIGR01064">
    <property type="entry name" value="pyruv_kin"/>
    <property type="match status" value="1"/>
</dbReference>
<dbReference type="GO" id="GO:0030955">
    <property type="term" value="F:potassium ion binding"/>
    <property type="evidence" value="ECO:0007669"/>
    <property type="project" value="UniProtKB-UniRule"/>
</dbReference>
<dbReference type="GO" id="GO:0016301">
    <property type="term" value="F:kinase activity"/>
    <property type="evidence" value="ECO:0007669"/>
    <property type="project" value="UniProtKB-KW"/>
</dbReference>
<dbReference type="GO" id="GO:0006950">
    <property type="term" value="P:response to stress"/>
    <property type="evidence" value="ECO:0007669"/>
    <property type="project" value="UniProtKB-ARBA"/>
</dbReference>
<evidence type="ECO:0000256" key="8">
    <source>
        <dbReference type="ARBA" id="ARBA00022723"/>
    </source>
</evidence>
<evidence type="ECO:0000256" key="5">
    <source>
        <dbReference type="ARBA" id="ARBA00008663"/>
    </source>
</evidence>
<evidence type="ECO:0000256" key="1">
    <source>
        <dbReference type="ARBA" id="ARBA00001946"/>
    </source>
</evidence>
<dbReference type="EMBL" id="CM001022">
    <property type="protein sequence ID" value="EFQ23695.1"/>
    <property type="molecule type" value="Genomic_DNA"/>
</dbReference>
<dbReference type="NCBIfam" id="NF004491">
    <property type="entry name" value="PRK05826.1"/>
    <property type="match status" value="1"/>
</dbReference>
<keyword evidence="11" id="KW-0067">ATP-binding</keyword>
<keyword evidence="13" id="KW-0630">Potassium</keyword>
<reference evidence="21 22" key="1">
    <citation type="journal article" date="2010" name="Stand. Genomic Sci.">
        <title>Non-contiguous finished genome sequence of Aminomonas paucivorans type strain (GLU-3).</title>
        <authorList>
            <person name="Pitluck S."/>
            <person name="Yasawong M."/>
            <person name="Held B."/>
            <person name="Lapidus A."/>
            <person name="Nolan M."/>
            <person name="Copeland A."/>
            <person name="Lucas S."/>
            <person name="Del Rio T.G."/>
            <person name="Tice H."/>
            <person name="Cheng J.F."/>
            <person name="Chertkov O."/>
            <person name="Goodwin L."/>
            <person name="Tapia R."/>
            <person name="Han C."/>
            <person name="Liolios K."/>
            <person name="Ivanova N."/>
            <person name="Mavromatis K."/>
            <person name="Ovchinnikova G."/>
            <person name="Pati A."/>
            <person name="Chen A."/>
            <person name="Palaniappan K."/>
            <person name="Land M."/>
            <person name="Hauser L."/>
            <person name="Chang Y.J."/>
            <person name="Jeffries C.D."/>
            <person name="Pukall R."/>
            <person name="Spring S."/>
            <person name="Rohde M."/>
            <person name="Sikorski J."/>
            <person name="Goker M."/>
            <person name="Woyke T."/>
            <person name="Bristow J."/>
            <person name="Eisen J.A."/>
            <person name="Markowitz V."/>
            <person name="Hugenholtz P."/>
            <person name="Kyrpides N.C."/>
            <person name="Klenk H.P."/>
        </authorList>
    </citation>
    <scope>NUCLEOTIDE SEQUENCE [LARGE SCALE GENOMIC DNA]</scope>
    <source>
        <strain evidence="21 22">DSM 12260</strain>
    </source>
</reference>
<dbReference type="NCBIfam" id="NF004978">
    <property type="entry name" value="PRK06354.1"/>
    <property type="match status" value="1"/>
</dbReference>
<evidence type="ECO:0000256" key="16">
    <source>
        <dbReference type="NCBIfam" id="TIGR01064"/>
    </source>
</evidence>
<dbReference type="Gene3D" id="3.20.20.60">
    <property type="entry name" value="Phosphoenolpyruvate-binding domains"/>
    <property type="match status" value="1"/>
</dbReference>
<dbReference type="Gene3D" id="3.50.30.10">
    <property type="entry name" value="Phosphohistidine domain"/>
    <property type="match status" value="1"/>
</dbReference>
<dbReference type="InterPro" id="IPR015793">
    <property type="entry name" value="Pyrv_Knase_brl"/>
</dbReference>
<keyword evidence="7 17" id="KW-0808">Transferase</keyword>
<dbReference type="UniPathway" id="UPA00109">
    <property type="reaction ID" value="UER00188"/>
</dbReference>
<dbReference type="FunFam" id="3.20.20.60:FF:000001">
    <property type="entry name" value="Pyruvate kinase"/>
    <property type="match status" value="1"/>
</dbReference>
<comment type="catalytic activity">
    <reaction evidence="17">
        <text>pyruvate + ATP = phosphoenolpyruvate + ADP + H(+)</text>
        <dbReference type="Rhea" id="RHEA:18157"/>
        <dbReference type="ChEBI" id="CHEBI:15361"/>
        <dbReference type="ChEBI" id="CHEBI:15378"/>
        <dbReference type="ChEBI" id="CHEBI:30616"/>
        <dbReference type="ChEBI" id="CHEBI:58702"/>
        <dbReference type="ChEBI" id="CHEBI:456216"/>
        <dbReference type="EC" id="2.7.1.40"/>
    </reaction>
</comment>
<evidence type="ECO:0000259" key="20">
    <source>
        <dbReference type="Pfam" id="PF02887"/>
    </source>
</evidence>
<feature type="domain" description="Pyruvate kinase barrel" evidence="18">
    <location>
        <begin position="1"/>
        <end position="323"/>
    </location>
</feature>
<dbReference type="InterPro" id="IPR001697">
    <property type="entry name" value="Pyr_Knase"/>
</dbReference>
<evidence type="ECO:0000256" key="15">
    <source>
        <dbReference type="ARBA" id="ARBA00023317"/>
    </source>
</evidence>
<sequence>MRRVKIVCTLGPACSDYDVLRTMAEAGMNVARLNFSHGDYETHALNLKLVRRVEEEIRRPLAVLLDTKGPEIRTGLLKGHAPVNLLPGKTFDLIVPQIDGDERGVSISYPNLPGEIAEGQDVFIDDGSLHLRVERVYEDRITCKVLVGGELGERKGVNVPEATLSVPTLTSKDIEDIRWGVENGMDFIAVSFVRTRDDIMQVRRVLEELGGTMKIIAKIETRQAVQHLDEIAQVVDGMMVARGDLGVEMPTEDVPLVQKRIIEVCRNQGKPVIVATQMLDSMIRNPRPTRAEANDVANAVLDGADAVMLSGETAKGKYPVQAVETMNRIVTRAEQEMRLWQRTCQSPAVANNVSDAVSHAAMSIAEDMRAASVISLTRSGSTARMVSKYRPLCPIVAATPSRNTWRELALLWGVYPVMREEANNAEEAVEAAMAAALEEGFVSEGDLVVITAGVPVGIPGTTNMVQVYTIGQILVKGLSLIKREASGFVCRARNAQEALTKMRPGDVLVVEQTDREYVQAMKKAVAIITEEGGLTSHAAIVALELGVPCVVSARDCMKLLQDGMLVTVDGTRGVVYQGRVKLR</sequence>
<evidence type="ECO:0000259" key="19">
    <source>
        <dbReference type="Pfam" id="PF00391"/>
    </source>
</evidence>
<evidence type="ECO:0000256" key="14">
    <source>
        <dbReference type="ARBA" id="ARBA00023152"/>
    </source>
</evidence>
<dbReference type="SUPFAM" id="SSF52935">
    <property type="entry name" value="PK C-terminal domain-like"/>
    <property type="match status" value="1"/>
</dbReference>
<evidence type="ECO:0000256" key="4">
    <source>
        <dbReference type="ARBA" id="ARBA00006237"/>
    </source>
</evidence>
<dbReference type="PRINTS" id="PR01050">
    <property type="entry name" value="PYRUVTKNASE"/>
</dbReference>
<dbReference type="PANTHER" id="PTHR11817">
    <property type="entry name" value="PYRUVATE KINASE"/>
    <property type="match status" value="1"/>
</dbReference>
<accession>E3CYR7</accession>
<dbReference type="OrthoDB" id="9812123at2"/>
<evidence type="ECO:0000313" key="22">
    <source>
        <dbReference type="Proteomes" id="UP000005096"/>
    </source>
</evidence>
<dbReference type="Gene3D" id="3.40.1380.20">
    <property type="entry name" value="Pyruvate kinase, C-terminal domain"/>
    <property type="match status" value="1"/>
</dbReference>
<protein>
    <recommendedName>
        <fullName evidence="6 16">Pyruvate kinase</fullName>
        <ecNumber evidence="6 16">2.7.1.40</ecNumber>
    </recommendedName>
</protein>
<dbReference type="InterPro" id="IPR015806">
    <property type="entry name" value="Pyrv_Knase_insert_dom_sf"/>
</dbReference>
<organism evidence="21 22">
    <name type="scientific">Aminomonas paucivorans DSM 12260</name>
    <dbReference type="NCBI Taxonomy" id="584708"/>
    <lineage>
        <taxon>Bacteria</taxon>
        <taxon>Thermotogati</taxon>
        <taxon>Synergistota</taxon>
        <taxon>Synergistia</taxon>
        <taxon>Synergistales</taxon>
        <taxon>Synergistaceae</taxon>
        <taxon>Aminomonas</taxon>
    </lineage>
</organism>
<dbReference type="FunFam" id="2.40.33.10:FF:000001">
    <property type="entry name" value="Pyruvate kinase"/>
    <property type="match status" value="1"/>
</dbReference>
<keyword evidence="14 17" id="KW-0324">Glycolysis</keyword>
<dbReference type="SUPFAM" id="SSF52009">
    <property type="entry name" value="Phosphohistidine domain"/>
    <property type="match status" value="1"/>
</dbReference>
<evidence type="ECO:0000256" key="3">
    <source>
        <dbReference type="ARBA" id="ARBA00004997"/>
    </source>
</evidence>
<dbReference type="HOGENOM" id="CLU_015439_0_2_0"/>
<dbReference type="Proteomes" id="UP000005096">
    <property type="component" value="Chromosome"/>
</dbReference>
<evidence type="ECO:0000256" key="11">
    <source>
        <dbReference type="ARBA" id="ARBA00022840"/>
    </source>
</evidence>
<dbReference type="InterPro" id="IPR036918">
    <property type="entry name" value="Pyrv_Knase_C_sf"/>
</dbReference>
<dbReference type="STRING" id="584708.Apau_1270"/>
<feature type="domain" description="PEP-utilising enzyme mobile" evidence="19">
    <location>
        <begin position="503"/>
        <end position="573"/>
    </location>
</feature>
<feature type="domain" description="Pyruvate kinase C-terminal" evidence="20">
    <location>
        <begin position="355"/>
        <end position="467"/>
    </location>
</feature>
<keyword evidence="10 17" id="KW-0418">Kinase</keyword>
<gene>
    <name evidence="21" type="ORF">Apau_1270</name>
</gene>
<evidence type="ECO:0000256" key="17">
    <source>
        <dbReference type="RuleBase" id="RU000504"/>
    </source>
</evidence>
<dbReference type="SUPFAM" id="SSF50800">
    <property type="entry name" value="PK beta-barrel domain-like"/>
    <property type="match status" value="1"/>
</dbReference>
<dbReference type="GO" id="GO:0004743">
    <property type="term" value="F:pyruvate kinase activity"/>
    <property type="evidence" value="ECO:0007669"/>
    <property type="project" value="UniProtKB-UniRule"/>
</dbReference>
<name>E3CYR7_9BACT</name>
<dbReference type="SUPFAM" id="SSF51621">
    <property type="entry name" value="Phosphoenolpyruvate/pyruvate domain"/>
    <property type="match status" value="1"/>
</dbReference>
<dbReference type="PaxDb" id="584708-Apau_1270"/>
<evidence type="ECO:0000259" key="18">
    <source>
        <dbReference type="Pfam" id="PF00224"/>
    </source>
</evidence>
<dbReference type="InterPro" id="IPR036637">
    <property type="entry name" value="Phosphohistidine_dom_sf"/>
</dbReference>
<dbReference type="InterPro" id="IPR008279">
    <property type="entry name" value="PEP-util_enz_mobile_dom"/>
</dbReference>
<keyword evidence="9" id="KW-0547">Nucleotide-binding</keyword>
<keyword evidence="22" id="KW-1185">Reference proteome</keyword>
<dbReference type="InterPro" id="IPR015795">
    <property type="entry name" value="Pyrv_Knase_C"/>
</dbReference>
<dbReference type="GO" id="GO:0005524">
    <property type="term" value="F:ATP binding"/>
    <property type="evidence" value="ECO:0007669"/>
    <property type="project" value="UniProtKB-KW"/>
</dbReference>
<evidence type="ECO:0000256" key="10">
    <source>
        <dbReference type="ARBA" id="ARBA00022777"/>
    </source>
</evidence>
<dbReference type="Pfam" id="PF00391">
    <property type="entry name" value="PEP-utilizers"/>
    <property type="match status" value="1"/>
</dbReference>
<dbReference type="AlphaFoldDB" id="E3CYR7"/>
<evidence type="ECO:0000313" key="21">
    <source>
        <dbReference type="EMBL" id="EFQ23695.1"/>
    </source>
</evidence>
<dbReference type="InterPro" id="IPR011037">
    <property type="entry name" value="Pyrv_Knase-like_insert_dom_sf"/>
</dbReference>
<dbReference type="RefSeq" id="WP_006300897.1">
    <property type="nucleotide sequence ID" value="NZ_CM001022.1"/>
</dbReference>
<comment type="similarity">
    <text evidence="5 17">Belongs to the pyruvate kinase family.</text>
</comment>
<comment type="cofactor">
    <cofactor evidence="2">
        <name>K(+)</name>
        <dbReference type="ChEBI" id="CHEBI:29103"/>
    </cofactor>
</comment>
<dbReference type="InterPro" id="IPR015813">
    <property type="entry name" value="Pyrv/PenolPyrv_kinase-like_dom"/>
</dbReference>
<dbReference type="Pfam" id="PF02887">
    <property type="entry name" value="PK_C"/>
    <property type="match status" value="1"/>
</dbReference>
<evidence type="ECO:0000256" key="2">
    <source>
        <dbReference type="ARBA" id="ARBA00001958"/>
    </source>
</evidence>
<proteinExistence type="inferred from homology"/>
<comment type="pathway">
    <text evidence="3 17">Carbohydrate degradation; glycolysis; pyruvate from D-glyceraldehyde 3-phosphate: step 5/5.</text>
</comment>
<dbReference type="EC" id="2.7.1.40" evidence="6 16"/>